<keyword evidence="3" id="KW-1185">Reference proteome</keyword>
<keyword evidence="1" id="KW-0472">Membrane</keyword>
<comment type="caution">
    <text evidence="2">The sequence shown here is derived from an EMBL/GenBank/DDBJ whole genome shotgun (WGS) entry which is preliminary data.</text>
</comment>
<evidence type="ECO:0000313" key="3">
    <source>
        <dbReference type="Proteomes" id="UP000243002"/>
    </source>
</evidence>
<dbReference type="OrthoDB" id="508743at2"/>
<feature type="transmembrane region" description="Helical" evidence="1">
    <location>
        <begin position="46"/>
        <end position="64"/>
    </location>
</feature>
<accession>A0A2P7MQV1</accession>
<dbReference type="Pfam" id="PF11318">
    <property type="entry name" value="DUF3120"/>
    <property type="match status" value="1"/>
</dbReference>
<evidence type="ECO:0000256" key="1">
    <source>
        <dbReference type="SAM" id="Phobius"/>
    </source>
</evidence>
<dbReference type="AlphaFoldDB" id="A0A2P7MQV1"/>
<feature type="transmembrane region" description="Helical" evidence="1">
    <location>
        <begin position="175"/>
        <end position="198"/>
    </location>
</feature>
<gene>
    <name evidence="2" type="ORF">C7K55_12705</name>
</gene>
<sequence>MAPAGLPAVPSLRALLQVCRNPGLSLISGVLVTLPVFLQAPWVRLAPFSAALFTVPLLGLALALSQHPNPRASRAGELLVGFCGSWLAGSLFWGWCRLHPVWHLPIEAFALPLALTGLQSRWKFACGFYLGSLLGTAATDAAIAGTGLMPSWPQILNAGSTEAPLLLQAAAQQVLAPQSLVLVVLCAAVLVQACRWLWGLGEVGRITSAALATTLAVDALFLLASLGAPSLSGLI</sequence>
<keyword evidence="1" id="KW-1133">Transmembrane helix</keyword>
<reference evidence="2 3" key="1">
    <citation type="journal article" date="2018" name="Environ. Microbiol.">
        <title>Ecological and genomic features of two widespread freshwater picocyanobacteria.</title>
        <authorList>
            <person name="Cabello-Yeves P.J."/>
            <person name="Picazo A."/>
            <person name="Camacho A."/>
            <person name="Callieri C."/>
            <person name="Rosselli R."/>
            <person name="Roda-Garcia J.J."/>
            <person name="Coutinho F.H."/>
            <person name="Rodriguez-Valera F."/>
        </authorList>
    </citation>
    <scope>NUCLEOTIDE SEQUENCE [LARGE SCALE GENOMIC DNA]</scope>
    <source>
        <strain evidence="2 3">Tous</strain>
    </source>
</reference>
<dbReference type="Proteomes" id="UP000243002">
    <property type="component" value="Unassembled WGS sequence"/>
</dbReference>
<dbReference type="InterPro" id="IPR021468">
    <property type="entry name" value="DUF3120"/>
</dbReference>
<proteinExistence type="predicted"/>
<evidence type="ECO:0000313" key="2">
    <source>
        <dbReference type="EMBL" id="PSJ03576.1"/>
    </source>
</evidence>
<organism evidence="2 3">
    <name type="scientific">Cyanobium usitatum str. Tous</name>
    <dbReference type="NCBI Taxonomy" id="2116684"/>
    <lineage>
        <taxon>Bacteria</taxon>
        <taxon>Bacillati</taxon>
        <taxon>Cyanobacteriota</taxon>
        <taxon>Cyanophyceae</taxon>
        <taxon>Synechococcales</taxon>
        <taxon>Prochlorococcaceae</taxon>
        <taxon>Cyanobium</taxon>
    </lineage>
</organism>
<name>A0A2P7MQV1_9CYAN</name>
<protein>
    <submittedName>
        <fullName evidence="2">DUF3120 domain-containing protein</fullName>
    </submittedName>
</protein>
<feature type="transmembrane region" description="Helical" evidence="1">
    <location>
        <begin position="210"/>
        <end position="231"/>
    </location>
</feature>
<keyword evidence="1" id="KW-0812">Transmembrane</keyword>
<feature type="transmembrane region" description="Helical" evidence="1">
    <location>
        <begin position="130"/>
        <end position="155"/>
    </location>
</feature>
<dbReference type="EMBL" id="PXXO01000020">
    <property type="protein sequence ID" value="PSJ03576.1"/>
    <property type="molecule type" value="Genomic_DNA"/>
</dbReference>